<comment type="caution">
    <text evidence="2">The sequence shown here is derived from an EMBL/GenBank/DDBJ whole genome shotgun (WGS) entry which is preliminary data.</text>
</comment>
<dbReference type="GO" id="GO:0015280">
    <property type="term" value="F:ligand-gated sodium channel activity"/>
    <property type="evidence" value="ECO:0007669"/>
    <property type="project" value="TreeGrafter"/>
</dbReference>
<evidence type="ECO:0000313" key="3">
    <source>
        <dbReference type="Proteomes" id="UP000597762"/>
    </source>
</evidence>
<accession>A0A812EY88</accession>
<dbReference type="InterPro" id="IPR028798">
    <property type="entry name" value="TPC2"/>
</dbReference>
<dbReference type="GO" id="GO:0075509">
    <property type="term" value="P:endocytosis involved in viral entry into host cell"/>
    <property type="evidence" value="ECO:0007669"/>
    <property type="project" value="TreeGrafter"/>
</dbReference>
<name>A0A812EY88_ACAPH</name>
<evidence type="ECO:0000256" key="1">
    <source>
        <dbReference type="SAM" id="MobiDB-lite"/>
    </source>
</evidence>
<sequence>MNLENDFPPAAVNGIDGLPTQSKRRKGATMSQPSNSMFLDGDDDGGGGRENSCDSEGMPHPRASNIQIRGENNDAFYEAETEADTDPDSHHQYYHLMDDGASLLQAVVFVEDAFHYRSIHHKVDRTSLRLYRFQYSYLTTTVSYLQPVPWLFLKFNAIEPLPSTGGYKSRIRGLAMSESLFK</sequence>
<protein>
    <submittedName>
        <fullName evidence="2">TPCN2</fullName>
    </submittedName>
</protein>
<dbReference type="OrthoDB" id="416585at2759"/>
<dbReference type="GO" id="GO:0022832">
    <property type="term" value="F:voltage-gated channel activity"/>
    <property type="evidence" value="ECO:0007669"/>
    <property type="project" value="InterPro"/>
</dbReference>
<dbReference type="GO" id="GO:0005765">
    <property type="term" value="C:lysosomal membrane"/>
    <property type="evidence" value="ECO:0007669"/>
    <property type="project" value="InterPro"/>
</dbReference>
<dbReference type="PANTHER" id="PTHR46768:SF1">
    <property type="entry name" value="TWO PORE CHANNEL PROTEIN 2"/>
    <property type="match status" value="1"/>
</dbReference>
<reference evidence="2" key="1">
    <citation type="submission" date="2021-01" db="EMBL/GenBank/DDBJ databases">
        <authorList>
            <person name="Li R."/>
            <person name="Bekaert M."/>
        </authorList>
    </citation>
    <scope>NUCLEOTIDE SEQUENCE</scope>
    <source>
        <strain evidence="2">Farmed</strain>
    </source>
</reference>
<keyword evidence="3" id="KW-1185">Reference proteome</keyword>
<dbReference type="AlphaFoldDB" id="A0A812EY88"/>
<gene>
    <name evidence="2" type="ORF">SPHA_79406</name>
</gene>
<feature type="region of interest" description="Disordered" evidence="1">
    <location>
        <begin position="1"/>
        <end position="65"/>
    </location>
</feature>
<evidence type="ECO:0000313" key="2">
    <source>
        <dbReference type="EMBL" id="CAE1329985.1"/>
    </source>
</evidence>
<proteinExistence type="predicted"/>
<dbReference type="Proteomes" id="UP000597762">
    <property type="component" value="Unassembled WGS sequence"/>
</dbReference>
<organism evidence="2 3">
    <name type="scientific">Acanthosepion pharaonis</name>
    <name type="common">Pharaoh cuttlefish</name>
    <name type="synonym">Sepia pharaonis</name>
    <dbReference type="NCBI Taxonomy" id="158019"/>
    <lineage>
        <taxon>Eukaryota</taxon>
        <taxon>Metazoa</taxon>
        <taxon>Spiralia</taxon>
        <taxon>Lophotrochozoa</taxon>
        <taxon>Mollusca</taxon>
        <taxon>Cephalopoda</taxon>
        <taxon>Coleoidea</taxon>
        <taxon>Decapodiformes</taxon>
        <taxon>Sepiida</taxon>
        <taxon>Sepiina</taxon>
        <taxon>Sepiidae</taxon>
        <taxon>Acanthosepion</taxon>
    </lineage>
</organism>
<dbReference type="PANTHER" id="PTHR46768">
    <property type="entry name" value="TWO PORE CALCIUM CHANNEL PROTEIN 2"/>
    <property type="match status" value="1"/>
</dbReference>
<dbReference type="GO" id="GO:0097682">
    <property type="term" value="F:intracellularly phosphatidylinositol-3,5-bisphosphate-gated monatomic cation channel activity"/>
    <property type="evidence" value="ECO:0007669"/>
    <property type="project" value="TreeGrafter"/>
</dbReference>
<dbReference type="EMBL" id="CAHIKZ030005566">
    <property type="protein sequence ID" value="CAE1329985.1"/>
    <property type="molecule type" value="Genomic_DNA"/>
</dbReference>
<dbReference type="GO" id="GO:0019722">
    <property type="term" value="P:calcium-mediated signaling"/>
    <property type="evidence" value="ECO:0007669"/>
    <property type="project" value="TreeGrafter"/>
</dbReference>